<dbReference type="Pfam" id="PF00014">
    <property type="entry name" value="Kunitz_BPTI"/>
    <property type="match status" value="1"/>
</dbReference>
<dbReference type="SMART" id="SM00131">
    <property type="entry name" value="KU"/>
    <property type="match status" value="1"/>
</dbReference>
<dbReference type="PRINTS" id="PR00759">
    <property type="entry name" value="BASICPTASE"/>
</dbReference>
<dbReference type="InterPro" id="IPR050098">
    <property type="entry name" value="TFPI/VKTCI-like"/>
</dbReference>
<gene>
    <name evidence="4" type="ORF">CAPTEDRAFT_142408</name>
</gene>
<reference evidence="6" key="1">
    <citation type="submission" date="2012-12" db="EMBL/GenBank/DDBJ databases">
        <authorList>
            <person name="Hellsten U."/>
            <person name="Grimwood J."/>
            <person name="Chapman J.A."/>
            <person name="Shapiro H."/>
            <person name="Aerts A."/>
            <person name="Otillar R.P."/>
            <person name="Terry A.Y."/>
            <person name="Boore J.L."/>
            <person name="Simakov O."/>
            <person name="Marletaz F."/>
            <person name="Cho S.-J."/>
            <person name="Edsinger-Gonzales E."/>
            <person name="Havlak P."/>
            <person name="Kuo D.-H."/>
            <person name="Larsson T."/>
            <person name="Lv J."/>
            <person name="Arendt D."/>
            <person name="Savage R."/>
            <person name="Osoegawa K."/>
            <person name="de Jong P."/>
            <person name="Lindberg D.R."/>
            <person name="Seaver E.C."/>
            <person name="Weisblat D.A."/>
            <person name="Putnam N.H."/>
            <person name="Grigoriev I.V."/>
            <person name="Rokhsar D.S."/>
        </authorList>
    </citation>
    <scope>NUCLEOTIDE SEQUENCE</scope>
    <source>
        <strain evidence="6">I ESC-2004</strain>
    </source>
</reference>
<evidence type="ECO:0000313" key="6">
    <source>
        <dbReference type="Proteomes" id="UP000014760"/>
    </source>
</evidence>
<dbReference type="PROSITE" id="PS50279">
    <property type="entry name" value="BPTI_KUNITZ_2"/>
    <property type="match status" value="1"/>
</dbReference>
<accession>R7TTK7</accession>
<dbReference type="PANTHER" id="PTHR10083">
    <property type="entry name" value="KUNITZ-TYPE PROTEASE INHIBITOR-RELATED"/>
    <property type="match status" value="1"/>
</dbReference>
<dbReference type="FunCoup" id="R7TTK7">
    <property type="interactions" value="3"/>
</dbReference>
<dbReference type="InterPro" id="IPR036880">
    <property type="entry name" value="Kunitz_BPTI_sf"/>
</dbReference>
<dbReference type="EMBL" id="KB308685">
    <property type="protein sequence ID" value="ELT97014.1"/>
    <property type="molecule type" value="Genomic_DNA"/>
</dbReference>
<keyword evidence="1" id="KW-0646">Protease inhibitor</keyword>
<name>R7TTK7_CAPTE</name>
<dbReference type="HOGENOM" id="CLU_164133_4_1_1"/>
<evidence type="ECO:0000259" key="3">
    <source>
        <dbReference type="PROSITE" id="PS50279"/>
    </source>
</evidence>
<protein>
    <recommendedName>
        <fullName evidence="3">BPTI/Kunitz inhibitor domain-containing protein</fullName>
    </recommendedName>
</protein>
<keyword evidence="2" id="KW-1015">Disulfide bond</keyword>
<dbReference type="InterPro" id="IPR020901">
    <property type="entry name" value="Prtase_inh_Kunz-CS"/>
</dbReference>
<dbReference type="Gene3D" id="4.10.410.10">
    <property type="entry name" value="Pancreatic trypsin inhibitor Kunitz domain"/>
    <property type="match status" value="1"/>
</dbReference>
<dbReference type="GO" id="GO:0005615">
    <property type="term" value="C:extracellular space"/>
    <property type="evidence" value="ECO:0007669"/>
    <property type="project" value="TreeGrafter"/>
</dbReference>
<proteinExistence type="predicted"/>
<organism evidence="4">
    <name type="scientific">Capitella teleta</name>
    <name type="common">Polychaete worm</name>
    <dbReference type="NCBI Taxonomy" id="283909"/>
    <lineage>
        <taxon>Eukaryota</taxon>
        <taxon>Metazoa</taxon>
        <taxon>Spiralia</taxon>
        <taxon>Lophotrochozoa</taxon>
        <taxon>Annelida</taxon>
        <taxon>Polychaeta</taxon>
        <taxon>Sedentaria</taxon>
        <taxon>Scolecida</taxon>
        <taxon>Capitellidae</taxon>
        <taxon>Capitella</taxon>
    </lineage>
</organism>
<evidence type="ECO:0000256" key="1">
    <source>
        <dbReference type="ARBA" id="ARBA00022690"/>
    </source>
</evidence>
<dbReference type="InterPro" id="IPR002223">
    <property type="entry name" value="Kunitz_BPTI"/>
</dbReference>
<dbReference type="OMA" id="MRCFAIL"/>
<evidence type="ECO:0000256" key="2">
    <source>
        <dbReference type="ARBA" id="ARBA00023157"/>
    </source>
</evidence>
<evidence type="ECO:0000313" key="4">
    <source>
        <dbReference type="EMBL" id="ELT97014.1"/>
    </source>
</evidence>
<dbReference type="STRING" id="283909.R7TTK7"/>
<dbReference type="GO" id="GO:0004867">
    <property type="term" value="F:serine-type endopeptidase inhibitor activity"/>
    <property type="evidence" value="ECO:0007669"/>
    <property type="project" value="InterPro"/>
</dbReference>
<sequence>MTFAGICQLPSETGMCRAYIPRFYFDREEGRCMEFVYGGCRGNDNNFVTLEECNNVCIGQRLTGKPLII</sequence>
<dbReference type="SUPFAM" id="SSF57362">
    <property type="entry name" value="BPTI-like"/>
    <property type="match status" value="1"/>
</dbReference>
<dbReference type="PANTHER" id="PTHR10083:SF374">
    <property type="entry name" value="BPTI_KUNITZ INHIBITOR DOMAIN-CONTAINING PROTEIN"/>
    <property type="match status" value="1"/>
</dbReference>
<reference evidence="5" key="3">
    <citation type="submission" date="2015-06" db="UniProtKB">
        <authorList>
            <consortium name="EnsemblMetazoa"/>
        </authorList>
    </citation>
    <scope>IDENTIFICATION</scope>
</reference>
<dbReference type="FunFam" id="4.10.410.10:FF:000021">
    <property type="entry name" value="Serine protease inhibitor, putative"/>
    <property type="match status" value="1"/>
</dbReference>
<dbReference type="AlphaFoldDB" id="R7TTK7"/>
<dbReference type="PROSITE" id="PS00280">
    <property type="entry name" value="BPTI_KUNITZ_1"/>
    <property type="match status" value="1"/>
</dbReference>
<dbReference type="Proteomes" id="UP000014760">
    <property type="component" value="Unassembled WGS sequence"/>
</dbReference>
<reference evidence="4 6" key="2">
    <citation type="journal article" date="2013" name="Nature">
        <title>Insights into bilaterian evolution from three spiralian genomes.</title>
        <authorList>
            <person name="Simakov O."/>
            <person name="Marletaz F."/>
            <person name="Cho S.J."/>
            <person name="Edsinger-Gonzales E."/>
            <person name="Havlak P."/>
            <person name="Hellsten U."/>
            <person name="Kuo D.H."/>
            <person name="Larsson T."/>
            <person name="Lv J."/>
            <person name="Arendt D."/>
            <person name="Savage R."/>
            <person name="Osoegawa K."/>
            <person name="de Jong P."/>
            <person name="Grimwood J."/>
            <person name="Chapman J.A."/>
            <person name="Shapiro H."/>
            <person name="Aerts A."/>
            <person name="Otillar R.P."/>
            <person name="Terry A.Y."/>
            <person name="Boore J.L."/>
            <person name="Grigoriev I.V."/>
            <person name="Lindberg D.R."/>
            <person name="Seaver E.C."/>
            <person name="Weisblat D.A."/>
            <person name="Putnam N.H."/>
            <person name="Rokhsar D.S."/>
        </authorList>
    </citation>
    <scope>NUCLEOTIDE SEQUENCE</scope>
    <source>
        <strain evidence="4 6">I ESC-2004</strain>
    </source>
</reference>
<dbReference type="EnsemblMetazoa" id="CapteT142408">
    <property type="protein sequence ID" value="CapteP142408"/>
    <property type="gene ID" value="CapteG142408"/>
</dbReference>
<dbReference type="EMBL" id="AMQN01011095">
    <property type="status" value="NOT_ANNOTATED_CDS"/>
    <property type="molecule type" value="Genomic_DNA"/>
</dbReference>
<feature type="domain" description="BPTI/Kunitz inhibitor" evidence="3">
    <location>
        <begin position="7"/>
        <end position="57"/>
    </location>
</feature>
<dbReference type="OrthoDB" id="4473401at2759"/>
<keyword evidence="6" id="KW-1185">Reference proteome</keyword>
<evidence type="ECO:0000313" key="5">
    <source>
        <dbReference type="EnsemblMetazoa" id="CapteP142408"/>
    </source>
</evidence>